<accession>A0ABU9BIZ3</accession>
<dbReference type="RefSeq" id="WP_341376426.1">
    <property type="nucleotide sequence ID" value="NZ_JBBUTF010000027.1"/>
</dbReference>
<evidence type="ECO:0000256" key="1">
    <source>
        <dbReference type="SAM" id="MobiDB-lite"/>
    </source>
</evidence>
<evidence type="ECO:0000313" key="3">
    <source>
        <dbReference type="Proteomes" id="UP001368500"/>
    </source>
</evidence>
<dbReference type="InterPro" id="IPR008023">
    <property type="entry name" value="DUF748"/>
</dbReference>
<keyword evidence="3" id="KW-1185">Reference proteome</keyword>
<dbReference type="Pfam" id="PF05359">
    <property type="entry name" value="DUF748"/>
    <property type="match status" value="3"/>
</dbReference>
<gene>
    <name evidence="2" type="ORF">AACH11_21995</name>
</gene>
<feature type="region of interest" description="Disordered" evidence="1">
    <location>
        <begin position="667"/>
        <end position="716"/>
    </location>
</feature>
<name>A0ABU9BIZ3_9BURK</name>
<reference evidence="2 3" key="1">
    <citation type="submission" date="2024-04" db="EMBL/GenBank/DDBJ databases">
        <title>Novel species of the genus Ideonella isolated from streams.</title>
        <authorList>
            <person name="Lu H."/>
        </authorList>
    </citation>
    <scope>NUCLEOTIDE SEQUENCE [LARGE SCALE GENOMIC DNA]</scope>
    <source>
        <strain evidence="2 3">BYS139W</strain>
    </source>
</reference>
<organism evidence="2 3">
    <name type="scientific">Pseudaquabacterium rugosum</name>
    <dbReference type="NCBI Taxonomy" id="2984194"/>
    <lineage>
        <taxon>Bacteria</taxon>
        <taxon>Pseudomonadati</taxon>
        <taxon>Pseudomonadota</taxon>
        <taxon>Betaproteobacteria</taxon>
        <taxon>Burkholderiales</taxon>
        <taxon>Sphaerotilaceae</taxon>
        <taxon>Pseudaquabacterium</taxon>
    </lineage>
</organism>
<dbReference type="PANTHER" id="PTHR30441:SF8">
    <property type="entry name" value="DUF748 DOMAIN-CONTAINING PROTEIN"/>
    <property type="match status" value="1"/>
</dbReference>
<dbReference type="EMBL" id="JBBUTF010000027">
    <property type="protein sequence ID" value="MEK8028640.1"/>
    <property type="molecule type" value="Genomic_DNA"/>
</dbReference>
<feature type="compositionally biased region" description="Low complexity" evidence="1">
    <location>
        <begin position="667"/>
        <end position="698"/>
    </location>
</feature>
<dbReference type="InterPro" id="IPR052894">
    <property type="entry name" value="AsmA-related"/>
</dbReference>
<feature type="region of interest" description="Disordered" evidence="1">
    <location>
        <begin position="438"/>
        <end position="465"/>
    </location>
</feature>
<feature type="region of interest" description="Disordered" evidence="1">
    <location>
        <begin position="1"/>
        <end position="50"/>
    </location>
</feature>
<feature type="compositionally biased region" description="Low complexity" evidence="1">
    <location>
        <begin position="16"/>
        <end position="37"/>
    </location>
</feature>
<comment type="caution">
    <text evidence="2">The sequence shown here is derived from an EMBL/GenBank/DDBJ whole genome shotgun (WGS) entry which is preliminary data.</text>
</comment>
<feature type="compositionally biased region" description="Low complexity" evidence="1">
    <location>
        <begin position="317"/>
        <end position="340"/>
    </location>
</feature>
<dbReference type="Proteomes" id="UP001368500">
    <property type="component" value="Unassembled WGS sequence"/>
</dbReference>
<sequence length="1394" mass="147453">MTDRPQMPEHPEQPEHAAPPARLATPAAAPAAPETAPDIARDTPPSPSPHGLARGLRWLLPTALALGGWTWGVGEALPGWLRPRIAQAAAQALGTEVKLEALTIAPWSLRLGIASLRIGPADAPWLQLAEARTRLALLDSLWQRAPVIDGLSLQRPQLYLERAADGRLNIAPLLDRLARPADAPAAAPGEPPALVLQGLRLDGGSLRWVDRQHAGEHRIDALSLALPRLSTRPADADDTSPAEAQARLDGSTLRVDGQLRLFARPERQVAIDLDWRDLELAPLLRAAGPWLSHPLPLALDAGRAAARLQIRLSQPQAPTATTKAPAAADRPAGASTAPTGAGTAATVTAATAVTAAATAATAATTAAAPRPQPRLQISGELQIDGLRGQWQQGRSVPLAWQRLRIEALDLQPLQRQLTIGRVQLQGPDLTWALDAAPAATAPPREGGGAADATDTASTTDTADATGTPWRWHIAHIALDDGQLRLRHAAWPADRRLRALALQIDDLDSRPEHSARARLQARDDLDATLEAEATLQPLAGQASGRLALQGLDTRAWLAPWHARLPVDWQQGRLTLALHAAIDPQGWRLDEGSAQLDTLRLAPHRPTTGRTAPGRPPARGADHLALDRLSVDGVRIEQQAGQPLQARIGTVSLDGAALRASRGADGALPWLPPAAAGPRPAATGARAAATGTRPAAAPHRAATRPRPDAPAASPPPRWSIDTLRCRRCALSFDDAQTAGGQHWQARDLALTLRQLDSDARQPFTLQLASGFGRDGRLAVDGQVRRAPLQVRARLRTQDIDLSALQPWLDPYVNLSLHSARFDADGRLTLDGPASPAAAAAGTPPPAIAAAGWRGRLALRALQAQDRLNGADFLRWRTLALDGSALQWRPSSWEADLGRITLDGFYGRVIVNGDGRLNLRDIVRRSDEAERSLTTPQPQRAPASATEAAAAATAGPTRLRWQAIALTDGEADFTDLWIRPNYSARLTGLDGRVSALAWDDPQPATLHIGGKVDDSAPLAIDGTVHPLGPRLLTDLTASARGIDITRLSTYTARYAGYGIEQGTLSTTLHYRIEHGRLQADNRLYVDQLRFGDAVDSPDALNLPVRLAVALLQDRHGVIDVNLPVSGSLDDPQFSVGGLLVKVLVNLVTKAVTAPFTLLAQAFGDGQAELGHTPFLAGSDALDGDARALPALQTLAQALLERPQLKLEITGRADAAADGPALRRAGLEQQLREAKARALGGTPAEVSLGPDERPRWLRQVWDRAPLPQRPSLLQRLREPPAAAAMEADLLALQTVDAAALRTLADRRADHVKAWLARQVPAERLLLTASRVETGPPVAATTATAAAAEAAEAAPGAGAASGAASAAASGPAATAAGQARDTVTPAAGTRGPGVDFELR</sequence>
<proteinExistence type="predicted"/>
<feature type="compositionally biased region" description="Low complexity" evidence="1">
    <location>
        <begin position="1351"/>
        <end position="1372"/>
    </location>
</feature>
<feature type="region of interest" description="Disordered" evidence="1">
    <location>
        <begin position="313"/>
        <end position="340"/>
    </location>
</feature>
<protein>
    <submittedName>
        <fullName evidence="2">DUF748 domain-containing protein</fullName>
    </submittedName>
</protein>
<feature type="compositionally biased region" description="Basic and acidic residues" evidence="1">
    <location>
        <begin position="1"/>
        <end position="15"/>
    </location>
</feature>
<feature type="region of interest" description="Disordered" evidence="1">
    <location>
        <begin position="1351"/>
        <end position="1394"/>
    </location>
</feature>
<dbReference type="PANTHER" id="PTHR30441">
    <property type="entry name" value="DUF748 DOMAIN-CONTAINING PROTEIN"/>
    <property type="match status" value="1"/>
</dbReference>
<evidence type="ECO:0000313" key="2">
    <source>
        <dbReference type="EMBL" id="MEK8028640.1"/>
    </source>
</evidence>